<dbReference type="PANTHER" id="PTHR36206">
    <property type="entry name" value="ASPERCRYPTIN BIOSYNTHESIS CLUSTER-SPECIFIC TRANSCRIPTION REGULATOR ATNN-RELATED"/>
    <property type="match status" value="1"/>
</dbReference>
<dbReference type="PANTHER" id="PTHR36206:SF16">
    <property type="entry name" value="TRANSCRIPTION FACTOR DOMAIN-CONTAINING PROTEIN-RELATED"/>
    <property type="match status" value="1"/>
</dbReference>
<protein>
    <submittedName>
        <fullName evidence="7">Fungal specific transcription factor domain-containing protein</fullName>
    </submittedName>
</protein>
<dbReference type="RefSeq" id="XP_018139542.1">
    <property type="nucleotide sequence ID" value="XM_018288125.1"/>
</dbReference>
<evidence type="ECO:0000313" key="7">
    <source>
        <dbReference type="EMBL" id="OAQ61838.1"/>
    </source>
</evidence>
<evidence type="ECO:0000256" key="1">
    <source>
        <dbReference type="ARBA" id="ARBA00022723"/>
    </source>
</evidence>
<keyword evidence="8" id="KW-1185">Reference proteome</keyword>
<evidence type="ECO:0000256" key="4">
    <source>
        <dbReference type="ARBA" id="ARBA00023125"/>
    </source>
</evidence>
<dbReference type="Proteomes" id="UP000078397">
    <property type="component" value="Unassembled WGS sequence"/>
</dbReference>
<organism evidence="7 8">
    <name type="scientific">Pochonia chlamydosporia 170</name>
    <dbReference type="NCBI Taxonomy" id="1380566"/>
    <lineage>
        <taxon>Eukaryota</taxon>
        <taxon>Fungi</taxon>
        <taxon>Dikarya</taxon>
        <taxon>Ascomycota</taxon>
        <taxon>Pezizomycotina</taxon>
        <taxon>Sordariomycetes</taxon>
        <taxon>Hypocreomycetidae</taxon>
        <taxon>Hypocreales</taxon>
        <taxon>Clavicipitaceae</taxon>
        <taxon>Pochonia</taxon>
    </lineage>
</organism>
<dbReference type="GeneID" id="28852119"/>
<dbReference type="Pfam" id="PF11951">
    <property type="entry name" value="Fungal_trans_2"/>
    <property type="match status" value="1"/>
</dbReference>
<dbReference type="EMBL" id="LSBJ02000007">
    <property type="protein sequence ID" value="OAQ61838.1"/>
    <property type="molecule type" value="Genomic_DNA"/>
</dbReference>
<evidence type="ECO:0000256" key="3">
    <source>
        <dbReference type="ARBA" id="ARBA00023015"/>
    </source>
</evidence>
<evidence type="ECO:0000256" key="5">
    <source>
        <dbReference type="ARBA" id="ARBA00023163"/>
    </source>
</evidence>
<proteinExistence type="predicted"/>
<dbReference type="InterPro" id="IPR052360">
    <property type="entry name" value="Transcr_Regulatory_Proteins"/>
</dbReference>
<dbReference type="OrthoDB" id="3145928at2759"/>
<dbReference type="GO" id="GO:0046872">
    <property type="term" value="F:metal ion binding"/>
    <property type="evidence" value="ECO:0007669"/>
    <property type="project" value="UniProtKB-KW"/>
</dbReference>
<keyword evidence="6" id="KW-0539">Nucleus</keyword>
<keyword evidence="5" id="KW-0804">Transcription</keyword>
<name>A0A179F8T7_METCM</name>
<keyword evidence="4" id="KW-0238">DNA-binding</keyword>
<sequence>MSADESNCLDFFRYWSSERLSGVFQSRFWSSRVLQLSNNEPAVFHALIALSSFQRSEITTDMSLEGPKSSKSRSFIDKWQQLGLQQYNKAIESLHIHFAAKDHLSIKVTLAVCILLTCTDIIRGARAAANTHIENGIRLLLALYRADNGLQQIATLTANARPMNSMQDRCIELDLIEAVIRLNTQNLVFGHPIRVLLTAAGLGPLYPLEMPPTFDSLGEMRTYLDRILNLVLRPPRKRSQKGTWEKLSLEEFNCQQHFLQRALDKWLSAYQASVPVVQLSLLSRLSPGIELLRVYYVMATIMLSARDPGGGLAGSQMTYDSHSETFEDVLERTTTVFGILNQAESPIPGCDWIPDQRGLDLKADMGILPPLSYTAIKCRQPFIRRRAIELLVRVSHCEGLWDGVAVAAVVQKIIELEEGDFYATTSERPWYMWGSECHRSKPGPTTMAGTIRQTVAALPEAYRFQDVEVILKEGTSPTKARVAYQCRRGDSLLQGEHGIHESKSIVCNLLHRNRIGTSLH</sequence>
<dbReference type="InterPro" id="IPR021858">
    <property type="entry name" value="Fun_TF"/>
</dbReference>
<dbReference type="AlphaFoldDB" id="A0A179F8T7"/>
<keyword evidence="2" id="KW-0862">Zinc</keyword>
<dbReference type="KEGG" id="pchm:VFPPC_09617"/>
<gene>
    <name evidence="7" type="ORF">VFPPC_09617</name>
</gene>
<reference evidence="7 8" key="1">
    <citation type="journal article" date="2016" name="PLoS Pathog.">
        <title>Biosynthesis of antibiotic leucinostatins in bio-control fungus Purpureocillium lilacinum and their inhibition on phytophthora revealed by genome mining.</title>
        <authorList>
            <person name="Wang G."/>
            <person name="Liu Z."/>
            <person name="Lin R."/>
            <person name="Li E."/>
            <person name="Mao Z."/>
            <person name="Ling J."/>
            <person name="Yang Y."/>
            <person name="Yin W.B."/>
            <person name="Xie B."/>
        </authorList>
    </citation>
    <scope>NUCLEOTIDE SEQUENCE [LARGE SCALE GENOMIC DNA]</scope>
    <source>
        <strain evidence="7">170</strain>
    </source>
</reference>
<accession>A0A179F8T7</accession>
<evidence type="ECO:0000256" key="6">
    <source>
        <dbReference type="ARBA" id="ARBA00023242"/>
    </source>
</evidence>
<comment type="caution">
    <text evidence="7">The sequence shown here is derived from an EMBL/GenBank/DDBJ whole genome shotgun (WGS) entry which is preliminary data.</text>
</comment>
<dbReference type="STRING" id="1380566.A0A179F8T7"/>
<evidence type="ECO:0000256" key="2">
    <source>
        <dbReference type="ARBA" id="ARBA00022833"/>
    </source>
</evidence>
<evidence type="ECO:0000313" key="8">
    <source>
        <dbReference type="Proteomes" id="UP000078397"/>
    </source>
</evidence>
<dbReference type="GO" id="GO:0003677">
    <property type="term" value="F:DNA binding"/>
    <property type="evidence" value="ECO:0007669"/>
    <property type="project" value="UniProtKB-KW"/>
</dbReference>
<keyword evidence="1" id="KW-0479">Metal-binding</keyword>
<keyword evidence="3" id="KW-0805">Transcription regulation</keyword>